<keyword evidence="1" id="KW-0472">Membrane</keyword>
<organism evidence="2 3">
    <name type="scientific">Bartonella vinsonii</name>
    <name type="common">Rochalimaea vinsonii</name>
    <dbReference type="NCBI Taxonomy" id="33047"/>
    <lineage>
        <taxon>Bacteria</taxon>
        <taxon>Pseudomonadati</taxon>
        <taxon>Pseudomonadota</taxon>
        <taxon>Alphaproteobacteria</taxon>
        <taxon>Hyphomicrobiales</taxon>
        <taxon>Bartonellaceae</taxon>
        <taxon>Bartonella</taxon>
    </lineage>
</organism>
<reference evidence="2 3" key="1">
    <citation type="submission" date="2018-12" db="EMBL/GenBank/DDBJ databases">
        <authorList>
            <consortium name="Pathogen Informatics"/>
        </authorList>
    </citation>
    <scope>NUCLEOTIDE SEQUENCE [LARGE SCALE GENOMIC DNA]</scope>
    <source>
        <strain evidence="2 3">NCTC12905</strain>
    </source>
</reference>
<dbReference type="EMBL" id="LR134529">
    <property type="protein sequence ID" value="VEJ45591.1"/>
    <property type="molecule type" value="Genomic_DNA"/>
</dbReference>
<keyword evidence="1" id="KW-1133">Transmembrane helix</keyword>
<accession>A0A448V750</accession>
<name>A0A448V750_BARVI</name>
<proteinExistence type="predicted"/>
<feature type="transmembrane region" description="Helical" evidence="1">
    <location>
        <begin position="12"/>
        <end position="38"/>
    </location>
</feature>
<evidence type="ECO:0000313" key="3">
    <source>
        <dbReference type="Proteomes" id="UP000274201"/>
    </source>
</evidence>
<sequence length="52" mass="5990">MVSNNKFIEKNYYKWIVLLVATIAQASACFFVQGIGPLAEFLRRISRLVTLR</sequence>
<dbReference type="RefSeq" id="WP_234924850.1">
    <property type="nucleotide sequence ID" value="NZ_LR134529.1"/>
</dbReference>
<gene>
    <name evidence="2" type="ORF">NCTC12905_01253</name>
</gene>
<evidence type="ECO:0000313" key="2">
    <source>
        <dbReference type="EMBL" id="VEJ45591.1"/>
    </source>
</evidence>
<dbReference type="Proteomes" id="UP000274201">
    <property type="component" value="Chromosome"/>
</dbReference>
<dbReference type="AlphaFoldDB" id="A0A448V750"/>
<protein>
    <submittedName>
        <fullName evidence="2">Uncharacterized protein</fullName>
    </submittedName>
</protein>
<keyword evidence="1" id="KW-0812">Transmembrane</keyword>
<evidence type="ECO:0000256" key="1">
    <source>
        <dbReference type="SAM" id="Phobius"/>
    </source>
</evidence>